<gene>
    <name evidence="4" type="ORF">PCL_09279</name>
</gene>
<keyword evidence="1" id="KW-0446">Lipid-binding</keyword>
<dbReference type="PANTHER" id="PTHR23310:SF133">
    <property type="entry name" value="COA BINDING PROTEIN, PUTATIVE (AFU_ORTHOLOGUE AFUA_1G12300)-RELATED"/>
    <property type="match status" value="1"/>
</dbReference>
<evidence type="ECO:0000313" key="4">
    <source>
        <dbReference type="EMBL" id="PWI74003.1"/>
    </source>
</evidence>
<protein>
    <submittedName>
        <fullName evidence="4">Acyl CoA binding family protein</fullName>
    </submittedName>
</protein>
<name>A0A2U3EHP9_PURLI</name>
<sequence length="773" mass="85667">MADSVDRVFVHALNTVKKIPKTGASRPPPSDRLRLYGLYKQAMEGDVDGVMEQPTAGPGLTAEELQRERDKWDAWNSQRGITRTEAKRRYVEALIETMHRYATTSDATELVTELEFVWNQIKHNSSSSTGSSPKAGGSTGAPRQFQQPMSGSDGPMRILSPMSEQDEAELRSQRQMDLEDEAEAAVESGRSNRWQRKMERAVTKLSAEIAALREQITTGREWKSKKARSYPAWVSWLAWLVLRHLVIDSVILAIVLLWLRKRKDRRLEDLVRAALKIIRDCLPRSIMAPEPQDSRRVTPSATLRTAWLRQVPHPSSGIIRAVSRRRTACMTPKSRRRALVNSKERSAERRQRRVVGLVSRIPQGKADETHAASAVDGMRAQETVCVAVVVVGAAPDTNTLISPIHEKGPASFLPSFTKGVRIMDLFRLRAGAPPPTAPQGPRHQPRRQPQPQPQTQTQLQPQPQLQQLLRQPPTAPAAMLRERNLHGLPPPLARAAMMRERGQYEATVPSPAMSAAPPQSQHQQQQNQQHQQQHHQQQQQYKPSDIPPLTYLTPGAIFVPLPADLAANPLPPPADRVARLRAILARLDEYAAQVRSNAVALVRRECFRVLSNALAAEPELPGQLPQSKGEDDDVLSPTAVAQAAGPGPGHGHGHGHPQHQRHPQHAAPAPAPAPSSSSALSPDDYNAMIANMSAPKSVLTATIGDASIAADPPPRPDFTKVPVRSQREMATYQIMASVSRLLDELTKMDMHFAQTRREYEAALKREMEADEVR</sequence>
<dbReference type="GO" id="GO:0006631">
    <property type="term" value="P:fatty acid metabolic process"/>
    <property type="evidence" value="ECO:0007669"/>
    <property type="project" value="TreeGrafter"/>
</dbReference>
<dbReference type="Pfam" id="PF00887">
    <property type="entry name" value="ACBP"/>
    <property type="match status" value="1"/>
</dbReference>
<dbReference type="GO" id="GO:0000062">
    <property type="term" value="F:fatty-acyl-CoA binding"/>
    <property type="evidence" value="ECO:0007669"/>
    <property type="project" value="InterPro"/>
</dbReference>
<evidence type="ECO:0000259" key="3">
    <source>
        <dbReference type="PROSITE" id="PS51228"/>
    </source>
</evidence>
<feature type="domain" description="ACB" evidence="3">
    <location>
        <begin position="5"/>
        <end position="103"/>
    </location>
</feature>
<dbReference type="EMBL" id="LCWV01000004">
    <property type="protein sequence ID" value="PWI74003.1"/>
    <property type="molecule type" value="Genomic_DNA"/>
</dbReference>
<feature type="compositionally biased region" description="Low complexity" evidence="2">
    <location>
        <begin position="439"/>
        <end position="463"/>
    </location>
</feature>
<organism evidence="4 5">
    <name type="scientific">Purpureocillium lilacinum</name>
    <name type="common">Paecilomyces lilacinus</name>
    <dbReference type="NCBI Taxonomy" id="33203"/>
    <lineage>
        <taxon>Eukaryota</taxon>
        <taxon>Fungi</taxon>
        <taxon>Dikarya</taxon>
        <taxon>Ascomycota</taxon>
        <taxon>Pezizomycotina</taxon>
        <taxon>Sordariomycetes</taxon>
        <taxon>Hypocreomycetidae</taxon>
        <taxon>Hypocreales</taxon>
        <taxon>Ophiocordycipitaceae</taxon>
        <taxon>Purpureocillium</taxon>
    </lineage>
</organism>
<accession>A0A2U3EHP9</accession>
<dbReference type="Gene3D" id="1.20.80.10">
    <property type="match status" value="1"/>
</dbReference>
<feature type="compositionally biased region" description="Low complexity" evidence="2">
    <location>
        <begin position="519"/>
        <end position="540"/>
    </location>
</feature>
<dbReference type="PANTHER" id="PTHR23310">
    <property type="entry name" value="ACYL-COA-BINDING PROTEIN, ACBP"/>
    <property type="match status" value="1"/>
</dbReference>
<evidence type="ECO:0000256" key="2">
    <source>
        <dbReference type="SAM" id="MobiDB-lite"/>
    </source>
</evidence>
<feature type="region of interest" description="Disordered" evidence="2">
    <location>
        <begin position="430"/>
        <end position="463"/>
    </location>
</feature>
<feature type="region of interest" description="Disordered" evidence="2">
    <location>
        <begin position="620"/>
        <end position="682"/>
    </location>
</feature>
<dbReference type="InterPro" id="IPR000582">
    <property type="entry name" value="Acyl-CoA-binding_protein"/>
</dbReference>
<feature type="region of interest" description="Disordered" evidence="2">
    <location>
        <begin position="503"/>
        <end position="547"/>
    </location>
</feature>
<evidence type="ECO:0000313" key="5">
    <source>
        <dbReference type="Proteomes" id="UP000245956"/>
    </source>
</evidence>
<dbReference type="InterPro" id="IPR035984">
    <property type="entry name" value="Acyl-CoA-binding_sf"/>
</dbReference>
<dbReference type="PROSITE" id="PS51228">
    <property type="entry name" value="ACB_2"/>
    <property type="match status" value="1"/>
</dbReference>
<dbReference type="Proteomes" id="UP000245956">
    <property type="component" value="Unassembled WGS sequence"/>
</dbReference>
<dbReference type="SUPFAM" id="SSF47027">
    <property type="entry name" value="Acyl-CoA binding protein"/>
    <property type="match status" value="1"/>
</dbReference>
<feature type="compositionally biased region" description="Basic residues" evidence="2">
    <location>
        <begin position="651"/>
        <end position="664"/>
    </location>
</feature>
<proteinExistence type="predicted"/>
<dbReference type="InterPro" id="IPR014352">
    <property type="entry name" value="FERM/acyl-CoA-bd_prot_sf"/>
</dbReference>
<dbReference type="AlphaFoldDB" id="A0A2U3EHP9"/>
<comment type="caution">
    <text evidence="4">The sequence shown here is derived from an EMBL/GenBank/DDBJ whole genome shotgun (WGS) entry which is preliminary data.</text>
</comment>
<feature type="compositionally biased region" description="Low complexity" evidence="2">
    <location>
        <begin position="125"/>
        <end position="142"/>
    </location>
</feature>
<evidence type="ECO:0000256" key="1">
    <source>
        <dbReference type="ARBA" id="ARBA00023121"/>
    </source>
</evidence>
<reference evidence="4 5" key="1">
    <citation type="journal article" date="2016" name="Front. Microbiol.">
        <title>Genome and transcriptome sequences reveal the specific parasitism of the nematophagous Purpureocillium lilacinum 36-1.</title>
        <authorList>
            <person name="Xie J."/>
            <person name="Li S."/>
            <person name="Mo C."/>
            <person name="Xiao X."/>
            <person name="Peng D."/>
            <person name="Wang G."/>
            <person name="Xiao Y."/>
        </authorList>
    </citation>
    <scope>NUCLEOTIDE SEQUENCE [LARGE SCALE GENOMIC DNA]</scope>
    <source>
        <strain evidence="4 5">36-1</strain>
    </source>
</reference>
<feature type="region of interest" description="Disordered" evidence="2">
    <location>
        <begin position="123"/>
        <end position="191"/>
    </location>
</feature>
<feature type="compositionally biased region" description="Basic and acidic residues" evidence="2">
    <location>
        <begin position="168"/>
        <end position="177"/>
    </location>
</feature>